<dbReference type="Proteomes" id="UP000261680">
    <property type="component" value="Unplaced"/>
</dbReference>
<dbReference type="GO" id="GO:0048468">
    <property type="term" value="P:cell development"/>
    <property type="evidence" value="ECO:0007669"/>
    <property type="project" value="TreeGrafter"/>
</dbReference>
<dbReference type="GeneID" id="103673902"/>
<dbReference type="InterPro" id="IPR008422">
    <property type="entry name" value="KN_HD"/>
</dbReference>
<evidence type="ECO:0000259" key="8">
    <source>
        <dbReference type="PROSITE" id="PS50071"/>
    </source>
</evidence>
<feature type="compositionally biased region" description="Basic residues" evidence="7">
    <location>
        <begin position="283"/>
        <end position="292"/>
    </location>
</feature>
<dbReference type="InterPro" id="IPR001356">
    <property type="entry name" value="HD"/>
</dbReference>
<dbReference type="CTD" id="79190"/>
<feature type="domain" description="Homeobox" evidence="8">
    <location>
        <begin position="477"/>
        <end position="540"/>
    </location>
</feature>
<dbReference type="PANTHER" id="PTHR11211:SF11">
    <property type="entry name" value="IROQUOIS-CLASS HOMEODOMAIN PROTEIN IRX-6"/>
    <property type="match status" value="1"/>
</dbReference>
<dbReference type="OrthoDB" id="5399138at2759"/>
<organism evidence="9 10">
    <name type="scientific">Ursus maritimus</name>
    <name type="common">Polar bear</name>
    <name type="synonym">Thalarctos maritimus</name>
    <dbReference type="NCBI Taxonomy" id="29073"/>
    <lineage>
        <taxon>Eukaryota</taxon>
        <taxon>Metazoa</taxon>
        <taxon>Chordata</taxon>
        <taxon>Craniata</taxon>
        <taxon>Vertebrata</taxon>
        <taxon>Euteleostomi</taxon>
        <taxon>Mammalia</taxon>
        <taxon>Eutheria</taxon>
        <taxon>Laurasiatheria</taxon>
        <taxon>Carnivora</taxon>
        <taxon>Caniformia</taxon>
        <taxon>Ursidae</taxon>
        <taxon>Ursus</taxon>
    </lineage>
</organism>
<feature type="region of interest" description="Disordered" evidence="7">
    <location>
        <begin position="223"/>
        <end position="293"/>
    </location>
</feature>
<feature type="compositionally biased region" description="Basic and acidic residues" evidence="7">
    <location>
        <begin position="550"/>
        <end position="559"/>
    </location>
</feature>
<dbReference type="GO" id="GO:0030182">
    <property type="term" value="P:neuron differentiation"/>
    <property type="evidence" value="ECO:0007669"/>
    <property type="project" value="TreeGrafter"/>
</dbReference>
<dbReference type="PROSITE" id="PS50071">
    <property type="entry name" value="HOMEOBOX_2"/>
    <property type="match status" value="1"/>
</dbReference>
<evidence type="ECO:0000256" key="5">
    <source>
        <dbReference type="ARBA" id="ARBA00023242"/>
    </source>
</evidence>
<evidence type="ECO:0000256" key="1">
    <source>
        <dbReference type="ARBA" id="ARBA00004123"/>
    </source>
</evidence>
<evidence type="ECO:0000256" key="4">
    <source>
        <dbReference type="ARBA" id="ARBA00023155"/>
    </source>
</evidence>
<gene>
    <name evidence="10" type="primary">IRX6</name>
</gene>
<evidence type="ECO:0000256" key="6">
    <source>
        <dbReference type="PROSITE-ProRule" id="PRU00108"/>
    </source>
</evidence>
<feature type="region of interest" description="Disordered" evidence="7">
    <location>
        <begin position="819"/>
        <end position="863"/>
    </location>
</feature>
<feature type="region of interest" description="Disordered" evidence="7">
    <location>
        <begin position="1"/>
        <end position="97"/>
    </location>
</feature>
<proteinExistence type="inferred from homology"/>
<dbReference type="FunFam" id="1.10.10.60:FF:000003">
    <property type="entry name" value="Iroquois-class homeobox protein IRX"/>
    <property type="match status" value="1"/>
</dbReference>
<dbReference type="InterPro" id="IPR003893">
    <property type="entry name" value="Iroquois_homeo"/>
</dbReference>
<dbReference type="InterPro" id="IPR017970">
    <property type="entry name" value="Homeobox_CS"/>
</dbReference>
<dbReference type="RefSeq" id="XP_040489020.1">
    <property type="nucleotide sequence ID" value="XM_040633086.1"/>
</dbReference>
<dbReference type="SMART" id="SM00548">
    <property type="entry name" value="IRO"/>
    <property type="match status" value="3"/>
</dbReference>
<evidence type="ECO:0000313" key="10">
    <source>
        <dbReference type="RefSeq" id="XP_040489020.1"/>
    </source>
</evidence>
<dbReference type="GO" id="GO:0005634">
    <property type="term" value="C:nucleus"/>
    <property type="evidence" value="ECO:0007669"/>
    <property type="project" value="UniProtKB-SubCell"/>
</dbReference>
<accession>A0A8M1G2K5</accession>
<dbReference type="SMART" id="SM00389">
    <property type="entry name" value="HOX"/>
    <property type="match status" value="1"/>
</dbReference>
<dbReference type="Gene3D" id="1.10.10.60">
    <property type="entry name" value="Homeodomain-like"/>
    <property type="match status" value="1"/>
</dbReference>
<protein>
    <submittedName>
        <fullName evidence="10">Iroquois-class homeodomain protein IRX-6</fullName>
    </submittedName>
</protein>
<feature type="compositionally biased region" description="Polar residues" evidence="7">
    <location>
        <begin position="1076"/>
        <end position="1093"/>
    </location>
</feature>
<feature type="region of interest" description="Disordered" evidence="7">
    <location>
        <begin position="1076"/>
        <end position="1120"/>
    </location>
</feature>
<feature type="compositionally biased region" description="Polar residues" evidence="7">
    <location>
        <begin position="567"/>
        <end position="579"/>
    </location>
</feature>
<feature type="compositionally biased region" description="Acidic residues" evidence="7">
    <location>
        <begin position="846"/>
        <end position="862"/>
    </location>
</feature>
<evidence type="ECO:0000313" key="9">
    <source>
        <dbReference type="Proteomes" id="UP000261680"/>
    </source>
</evidence>
<feature type="region of interest" description="Disordered" evidence="7">
    <location>
        <begin position="541"/>
        <end position="607"/>
    </location>
</feature>
<feature type="compositionally biased region" description="Basic and acidic residues" evidence="7">
    <location>
        <begin position="1"/>
        <end position="11"/>
    </location>
</feature>
<keyword evidence="3 6" id="KW-0238">DNA-binding</keyword>
<dbReference type="Pfam" id="PF05920">
    <property type="entry name" value="Homeobox_KN"/>
    <property type="match status" value="1"/>
</dbReference>
<dbReference type="PANTHER" id="PTHR11211">
    <property type="entry name" value="IROQUOIS-CLASS HOMEODOMAIN PROTEIN IRX"/>
    <property type="match status" value="1"/>
</dbReference>
<keyword evidence="9" id="KW-1185">Reference proteome</keyword>
<reference evidence="10" key="1">
    <citation type="submission" date="2025-08" db="UniProtKB">
        <authorList>
            <consortium name="RefSeq"/>
        </authorList>
    </citation>
    <scope>IDENTIFICATION</scope>
    <source>
        <tissue evidence="10">Whole blood</tissue>
    </source>
</reference>
<dbReference type="SUPFAM" id="SSF46689">
    <property type="entry name" value="Homeodomain-like"/>
    <property type="match status" value="1"/>
</dbReference>
<name>A0A8M1G2K5_URSMA</name>
<feature type="compositionally biased region" description="Acidic residues" evidence="7">
    <location>
        <begin position="1103"/>
        <end position="1119"/>
    </location>
</feature>
<evidence type="ECO:0000256" key="3">
    <source>
        <dbReference type="ARBA" id="ARBA00023125"/>
    </source>
</evidence>
<dbReference type="GO" id="GO:0000981">
    <property type="term" value="F:DNA-binding transcription factor activity, RNA polymerase II-specific"/>
    <property type="evidence" value="ECO:0007669"/>
    <property type="project" value="InterPro"/>
</dbReference>
<feature type="compositionally biased region" description="Basic residues" evidence="7">
    <location>
        <begin position="240"/>
        <end position="249"/>
    </location>
</feature>
<dbReference type="InterPro" id="IPR009057">
    <property type="entry name" value="Homeodomain-like_sf"/>
</dbReference>
<sequence>MMAKLEPKHLENQCGTWRGGVGQPEFHSDIGSNPRRPPPIRLDAPFHHPQAPDPNIAGLRPLRAPLRTPGLEGGGQIAGPDPAAWRRSAGQGPRSPRAEARLASATPSGAQRLQLGPGAFLWLPGSRVDTAVGAQEAAKPRLRRRGLGVFVRRLQMPRVRLSAFPGGVRGELNLGLEGALFGLFEGQKAAEKPQRRGPGKDPGSESLDLARVLGRLGWRTRFRRTKTGGPVGPTDAARARPQRVRGLRAKRAEEPALGTRSRVRNRGGAQLEAQNCGAEAGTRKRRRKRSRDSHHVLPALWTPVQRRFPENVPLPHCKLENRVTRNLGTDHALSRRDVASGSTPAAALCCASYDGRLLGSARPELGAALGIYGAPYAAAAAAPSYPGYLPYSPEPPALYGALVFTPGFTLLALYHPASSPNVVLNSLFPHRPRQNPQYEFKEAAGNFTPGLAQPGAYYPYEPTLGQYQYDRYGAVELSGTGRRKNATRETTSTLKAWLNEHRKNPYPTKGEKIMLAIITKMTLTQVSTWFANARRRLKKENKMTWAPKSKGGEERKAESGAEESLGCLNSDTKDGTASQEARGLRLSDLEDLEEEEEEEAEEEEAVATATDRLVEFQKDSQSLPAPCAAAREARLERRECGPAARPFAFSEPPGSGEADFLRAEPGGPRLTMHYACSEKPRIWSLAHTAAAGAVEGATPTPPKPRSPECRLILGQPAGAGGRPAVPRDSVCEESSRVAKAFGNRPFAPQGLLMNCAPCPRRREPAVHCQYPSGAEGSGSPAALGVSAPKTPARRAAQPARTASLPLGHACIQIRSGTVPQHSLKQQLRNKNGTASQEARGLRLSDLEDLEEEEEEEAEEEEAVATATDRLVEFQKDSQSLPAPCAAAREARLERRECGPAARPFAFSEPPGSGEADFLRAEPGGPRLTMHYACSEKPRIWSLAHTAAAGAVEGATPTPPKPRSPECRLILGQPAGAGGRPAVPRDSVCEESSRVAKAFGNRPFAPQGLLMNCAPCPRRREPAVHCQYPSGAEGSGSPAALGVSAPKTPARRAAQPARTASLPLGHACIQIRSGTVPQHSLKQQLRNKNGTASQEARGLRLSDLEDLEEEEEEEAEEEEAVATATDRLVEFQKDSQSLPAPCAAAREARLERRECGPAARPFAFSEPPGSGEADFLRAEPGGPRLTMHYACSEKPRIWSLAHTAAAGAVEGATPTPPKPRSPECRLILGQPAGAGGRPAVPRDSVCEESSRVAKAFGNRPFAPQGLLMNCAPCPRRREPAVHCQYPSGAEAG</sequence>
<dbReference type="GO" id="GO:0000978">
    <property type="term" value="F:RNA polymerase II cis-regulatory region sequence-specific DNA binding"/>
    <property type="evidence" value="ECO:0007669"/>
    <property type="project" value="TreeGrafter"/>
</dbReference>
<feature type="compositionally biased region" description="Polar residues" evidence="7">
    <location>
        <begin position="819"/>
        <end position="836"/>
    </location>
</feature>
<evidence type="ECO:0000256" key="2">
    <source>
        <dbReference type="ARBA" id="ARBA00008446"/>
    </source>
</evidence>
<feature type="compositionally biased region" description="Acidic residues" evidence="7">
    <location>
        <begin position="589"/>
        <end position="605"/>
    </location>
</feature>
<keyword evidence="5 6" id="KW-0539">Nucleus</keyword>
<feature type="DNA-binding region" description="Homeobox" evidence="6">
    <location>
        <begin position="479"/>
        <end position="541"/>
    </location>
</feature>
<dbReference type="CDD" id="cd00086">
    <property type="entry name" value="homeodomain"/>
    <property type="match status" value="1"/>
</dbReference>
<comment type="similarity">
    <text evidence="2">Belongs to the TALE/IRO homeobox family.</text>
</comment>
<dbReference type="KEGG" id="umr:103673902"/>
<evidence type="ECO:0000256" key="7">
    <source>
        <dbReference type="SAM" id="MobiDB-lite"/>
    </source>
</evidence>
<comment type="subcellular location">
    <subcellularLocation>
        <location evidence="1 6">Nucleus</location>
    </subcellularLocation>
</comment>
<keyword evidence="4 6" id="KW-0371">Homeobox</keyword>
<dbReference type="PROSITE" id="PS00027">
    <property type="entry name" value="HOMEOBOX_1"/>
    <property type="match status" value="1"/>
</dbReference>